<dbReference type="AlphaFoldDB" id="X0T537"/>
<dbReference type="EMBL" id="BARS01000065">
    <property type="protein sequence ID" value="GAF71180.1"/>
    <property type="molecule type" value="Genomic_DNA"/>
</dbReference>
<organism evidence="1">
    <name type="scientific">marine sediment metagenome</name>
    <dbReference type="NCBI Taxonomy" id="412755"/>
    <lineage>
        <taxon>unclassified sequences</taxon>
        <taxon>metagenomes</taxon>
        <taxon>ecological metagenomes</taxon>
    </lineage>
</organism>
<reference evidence="1" key="1">
    <citation type="journal article" date="2014" name="Front. Microbiol.">
        <title>High frequency of phylogenetically diverse reductive dehalogenase-homologous genes in deep subseafloor sedimentary metagenomes.</title>
        <authorList>
            <person name="Kawai M."/>
            <person name="Futagami T."/>
            <person name="Toyoda A."/>
            <person name="Takaki Y."/>
            <person name="Nishi S."/>
            <person name="Hori S."/>
            <person name="Arai W."/>
            <person name="Tsubouchi T."/>
            <person name="Morono Y."/>
            <person name="Uchiyama I."/>
            <person name="Ito T."/>
            <person name="Fujiyama A."/>
            <person name="Inagaki F."/>
            <person name="Takami H."/>
        </authorList>
    </citation>
    <scope>NUCLEOTIDE SEQUENCE</scope>
    <source>
        <strain evidence="1">Expedition CK06-06</strain>
    </source>
</reference>
<name>X0T537_9ZZZZ</name>
<gene>
    <name evidence="1" type="ORF">S01H1_00203</name>
</gene>
<comment type="caution">
    <text evidence="1">The sequence shown here is derived from an EMBL/GenBank/DDBJ whole genome shotgun (WGS) entry which is preliminary data.</text>
</comment>
<evidence type="ECO:0000313" key="1">
    <source>
        <dbReference type="EMBL" id="GAF71180.1"/>
    </source>
</evidence>
<accession>X0T537</accession>
<protein>
    <submittedName>
        <fullName evidence="1">Uncharacterized protein</fullName>
    </submittedName>
</protein>
<sequence>MEIAEHTIAFTLSEGDFEMSMGRKPRNQREFDDWAGLLEKGLCNGHIDWDILYECTRDAMT</sequence>
<proteinExistence type="predicted"/>